<evidence type="ECO:0000313" key="3">
    <source>
        <dbReference type="Proteomes" id="UP000236641"/>
    </source>
</evidence>
<dbReference type="InterPro" id="IPR032710">
    <property type="entry name" value="NTF2-like_dom_sf"/>
</dbReference>
<evidence type="ECO:0000313" key="2">
    <source>
        <dbReference type="EMBL" id="PNQ72507.1"/>
    </source>
</evidence>
<dbReference type="Proteomes" id="UP000236641">
    <property type="component" value="Unassembled WGS sequence"/>
</dbReference>
<organism evidence="2 3">
    <name type="scientific">Hanstruepera neustonica</name>
    <dbReference type="NCBI Taxonomy" id="1445657"/>
    <lineage>
        <taxon>Bacteria</taxon>
        <taxon>Pseudomonadati</taxon>
        <taxon>Bacteroidota</taxon>
        <taxon>Flavobacteriia</taxon>
        <taxon>Flavobacteriales</taxon>
        <taxon>Flavobacteriaceae</taxon>
        <taxon>Hanstruepera</taxon>
    </lineage>
</organism>
<dbReference type="RefSeq" id="WP_103052751.1">
    <property type="nucleotide sequence ID" value="NZ_POWF01000008.1"/>
</dbReference>
<dbReference type="AlphaFoldDB" id="A0A2K1DWU6"/>
<dbReference type="InterPro" id="IPR027843">
    <property type="entry name" value="DUF4440"/>
</dbReference>
<gene>
    <name evidence="2" type="ORF">C1T31_12025</name>
</gene>
<keyword evidence="3" id="KW-1185">Reference proteome</keyword>
<name>A0A2K1DWU6_9FLAO</name>
<evidence type="ECO:0000259" key="1">
    <source>
        <dbReference type="Pfam" id="PF14534"/>
    </source>
</evidence>
<proteinExistence type="predicted"/>
<dbReference type="SUPFAM" id="SSF54427">
    <property type="entry name" value="NTF2-like"/>
    <property type="match status" value="1"/>
</dbReference>
<protein>
    <submittedName>
        <fullName evidence="2">DUF4440 domain-containing protein</fullName>
    </submittedName>
</protein>
<dbReference type="EMBL" id="POWF01000008">
    <property type="protein sequence ID" value="PNQ72507.1"/>
    <property type="molecule type" value="Genomic_DNA"/>
</dbReference>
<sequence>MVLQKLQFIFFTAILLNSALGYSQETYPDILNRAYVPVNQELYDTIVALDKKLFDAYNSCDMATQEALYSEDLEFYHDQGGLVTSKQQVLTALENNICGKVTRTLIEGSIEVYPIKDFGAVEIGYHTFNNKNTPENKSKASRFIVVWKQTNDHWTVSRVISLH</sequence>
<accession>A0A2K1DWU6</accession>
<dbReference type="Gene3D" id="3.10.450.50">
    <property type="match status" value="1"/>
</dbReference>
<dbReference type="Pfam" id="PF14534">
    <property type="entry name" value="DUF4440"/>
    <property type="match status" value="1"/>
</dbReference>
<reference evidence="2 3" key="1">
    <citation type="submission" date="2018-01" db="EMBL/GenBank/DDBJ databases">
        <title>The draft genome of Hanstruepera neustonica JCM19743.</title>
        <authorList>
            <person name="He R.-H."/>
            <person name="Du Z.-J."/>
        </authorList>
    </citation>
    <scope>NUCLEOTIDE SEQUENCE [LARGE SCALE GENOMIC DNA]</scope>
    <source>
        <strain evidence="2 3">JCM19743</strain>
    </source>
</reference>
<dbReference type="OrthoDB" id="1357763at2"/>
<comment type="caution">
    <text evidence="2">The sequence shown here is derived from an EMBL/GenBank/DDBJ whole genome shotgun (WGS) entry which is preliminary data.</text>
</comment>
<feature type="domain" description="DUF4440" evidence="1">
    <location>
        <begin position="46"/>
        <end position="155"/>
    </location>
</feature>